<dbReference type="GO" id="GO:0005975">
    <property type="term" value="P:carbohydrate metabolic process"/>
    <property type="evidence" value="ECO:0007669"/>
    <property type="project" value="InterPro"/>
</dbReference>
<dbReference type="PANTHER" id="PTHR42812">
    <property type="entry name" value="BETA-XYLOSIDASE"/>
    <property type="match status" value="1"/>
</dbReference>
<evidence type="ECO:0000256" key="1">
    <source>
        <dbReference type="ARBA" id="ARBA00009865"/>
    </source>
</evidence>
<dbReference type="Gene3D" id="2.60.120.200">
    <property type="match status" value="1"/>
</dbReference>
<feature type="active site" description="Proton acceptor" evidence="4">
    <location>
        <position position="29"/>
    </location>
</feature>
<evidence type="ECO:0000259" key="8">
    <source>
        <dbReference type="Pfam" id="PF17851"/>
    </source>
</evidence>
<feature type="region of interest" description="Disordered" evidence="7">
    <location>
        <begin position="561"/>
        <end position="590"/>
    </location>
</feature>
<feature type="active site" description="Proton donor" evidence="4">
    <location>
        <position position="190"/>
    </location>
</feature>
<dbReference type="AlphaFoldDB" id="A0AAN7CX25"/>
<dbReference type="Proteomes" id="UP001303647">
    <property type="component" value="Unassembled WGS sequence"/>
</dbReference>
<name>A0AAN7CX25_9PEZI</name>
<dbReference type="InterPro" id="IPR013320">
    <property type="entry name" value="ConA-like_dom_sf"/>
</dbReference>
<evidence type="ECO:0000256" key="7">
    <source>
        <dbReference type="SAM" id="MobiDB-lite"/>
    </source>
</evidence>
<evidence type="ECO:0000256" key="3">
    <source>
        <dbReference type="ARBA" id="ARBA00023295"/>
    </source>
</evidence>
<reference evidence="9" key="1">
    <citation type="journal article" date="2023" name="Mol. Phylogenet. Evol.">
        <title>Genome-scale phylogeny and comparative genomics of the fungal order Sordariales.</title>
        <authorList>
            <person name="Hensen N."/>
            <person name="Bonometti L."/>
            <person name="Westerberg I."/>
            <person name="Brannstrom I.O."/>
            <person name="Guillou S."/>
            <person name="Cros-Aarteil S."/>
            <person name="Calhoun S."/>
            <person name="Haridas S."/>
            <person name="Kuo A."/>
            <person name="Mondo S."/>
            <person name="Pangilinan J."/>
            <person name="Riley R."/>
            <person name="LaButti K."/>
            <person name="Andreopoulos B."/>
            <person name="Lipzen A."/>
            <person name="Chen C."/>
            <person name="Yan M."/>
            <person name="Daum C."/>
            <person name="Ng V."/>
            <person name="Clum A."/>
            <person name="Steindorff A."/>
            <person name="Ohm R.A."/>
            <person name="Martin F."/>
            <person name="Silar P."/>
            <person name="Natvig D.O."/>
            <person name="Lalanne C."/>
            <person name="Gautier V."/>
            <person name="Ament-Velasquez S.L."/>
            <person name="Kruys A."/>
            <person name="Hutchinson M.I."/>
            <person name="Powell A.J."/>
            <person name="Barry K."/>
            <person name="Miller A.N."/>
            <person name="Grigoriev I.V."/>
            <person name="Debuchy R."/>
            <person name="Gladieux P."/>
            <person name="Hiltunen Thoren M."/>
            <person name="Johannesson H."/>
        </authorList>
    </citation>
    <scope>NUCLEOTIDE SEQUENCE</scope>
    <source>
        <strain evidence="9">CBS 359.72</strain>
    </source>
</reference>
<feature type="site" description="Important for catalytic activity, responsible for pKa modulation of the active site Glu and correct orientation of both the proton donor and substrate" evidence="5">
    <location>
        <position position="143"/>
    </location>
</feature>
<reference evidence="9" key="2">
    <citation type="submission" date="2023-05" db="EMBL/GenBank/DDBJ databases">
        <authorList>
            <consortium name="Lawrence Berkeley National Laboratory"/>
            <person name="Steindorff A."/>
            <person name="Hensen N."/>
            <person name="Bonometti L."/>
            <person name="Westerberg I."/>
            <person name="Brannstrom I.O."/>
            <person name="Guillou S."/>
            <person name="Cros-Aarteil S."/>
            <person name="Calhoun S."/>
            <person name="Haridas S."/>
            <person name="Kuo A."/>
            <person name="Mondo S."/>
            <person name="Pangilinan J."/>
            <person name="Riley R."/>
            <person name="Labutti K."/>
            <person name="Andreopoulos B."/>
            <person name="Lipzen A."/>
            <person name="Chen C."/>
            <person name="Yanf M."/>
            <person name="Daum C."/>
            <person name="Ng V."/>
            <person name="Clum A."/>
            <person name="Ohm R."/>
            <person name="Martin F."/>
            <person name="Silar P."/>
            <person name="Natvig D."/>
            <person name="Lalanne C."/>
            <person name="Gautier V."/>
            <person name="Ament-Velasquez S.L."/>
            <person name="Kruys A."/>
            <person name="Hutchinson M.I."/>
            <person name="Powell A.J."/>
            <person name="Barry K."/>
            <person name="Miller A.N."/>
            <person name="Grigoriev I.V."/>
            <person name="Debuchy R."/>
            <person name="Gladieux P."/>
            <person name="Thoren M.H."/>
            <person name="Johannesson H."/>
        </authorList>
    </citation>
    <scope>NUCLEOTIDE SEQUENCE</scope>
    <source>
        <strain evidence="9">CBS 359.72</strain>
    </source>
</reference>
<feature type="domain" description="Beta-xylosidase C-terminal Concanavalin A-like" evidence="8">
    <location>
        <begin position="340"/>
        <end position="528"/>
    </location>
</feature>
<dbReference type="InterPro" id="IPR023296">
    <property type="entry name" value="Glyco_hydro_beta-prop_sf"/>
</dbReference>
<evidence type="ECO:0000313" key="10">
    <source>
        <dbReference type="Proteomes" id="UP001303647"/>
    </source>
</evidence>
<protein>
    <submittedName>
        <fullName evidence="9">Glycoside hydrolase</fullName>
    </submittedName>
</protein>
<feature type="compositionally biased region" description="Basic and acidic residues" evidence="7">
    <location>
        <begin position="562"/>
        <end position="580"/>
    </location>
</feature>
<organism evidence="9 10">
    <name type="scientific">Corynascus novoguineensis</name>
    <dbReference type="NCBI Taxonomy" id="1126955"/>
    <lineage>
        <taxon>Eukaryota</taxon>
        <taxon>Fungi</taxon>
        <taxon>Dikarya</taxon>
        <taxon>Ascomycota</taxon>
        <taxon>Pezizomycotina</taxon>
        <taxon>Sordariomycetes</taxon>
        <taxon>Sordariomycetidae</taxon>
        <taxon>Sordariales</taxon>
        <taxon>Chaetomiaceae</taxon>
        <taxon>Corynascus</taxon>
    </lineage>
</organism>
<evidence type="ECO:0000313" key="9">
    <source>
        <dbReference type="EMBL" id="KAK4249864.1"/>
    </source>
</evidence>
<dbReference type="CDD" id="cd18833">
    <property type="entry name" value="GH43_PcXyl-like"/>
    <property type="match status" value="1"/>
</dbReference>
<dbReference type="InterPro" id="IPR051795">
    <property type="entry name" value="Glycosyl_Hydrlase_43"/>
</dbReference>
<gene>
    <name evidence="9" type="ORF">C7999DRAFT_29732</name>
</gene>
<dbReference type="Gene3D" id="2.115.10.20">
    <property type="entry name" value="Glycosyl hydrolase domain, family 43"/>
    <property type="match status" value="1"/>
</dbReference>
<dbReference type="Pfam" id="PF17851">
    <property type="entry name" value="GH43_C2"/>
    <property type="match status" value="1"/>
</dbReference>
<comment type="similarity">
    <text evidence="1 6">Belongs to the glycosyl hydrolase 43 family.</text>
</comment>
<dbReference type="EMBL" id="MU857619">
    <property type="protein sequence ID" value="KAK4249864.1"/>
    <property type="molecule type" value="Genomic_DNA"/>
</dbReference>
<evidence type="ECO:0000256" key="6">
    <source>
        <dbReference type="RuleBase" id="RU361187"/>
    </source>
</evidence>
<comment type="caution">
    <text evidence="9">The sequence shown here is derived from an EMBL/GenBank/DDBJ whole genome shotgun (WGS) entry which is preliminary data.</text>
</comment>
<evidence type="ECO:0000256" key="4">
    <source>
        <dbReference type="PIRSR" id="PIRSR606710-1"/>
    </source>
</evidence>
<accession>A0AAN7CX25</accession>
<dbReference type="GO" id="GO:0004553">
    <property type="term" value="F:hydrolase activity, hydrolyzing O-glycosyl compounds"/>
    <property type="evidence" value="ECO:0007669"/>
    <property type="project" value="InterPro"/>
</dbReference>
<evidence type="ECO:0000256" key="2">
    <source>
        <dbReference type="ARBA" id="ARBA00022801"/>
    </source>
</evidence>
<dbReference type="SUPFAM" id="SSF75005">
    <property type="entry name" value="Arabinanase/levansucrase/invertase"/>
    <property type="match status" value="1"/>
</dbReference>
<sequence>MAALTALAGAASAANSTYYNPILPGWHSDPSCVQVEGIFYCVTSTFISFPGLPIYASRDLVNWKHVSHVWNRESQLPGYSWATEGQQHGMYAATIRHRDGVFYVICEYLGVAGKDAGVLFRTTDPFNDTAWSDAVTFVAPKIDPDLFWDEETGKAYVATQGVQVQEMNLETGEMGPAVPLWNGTGGVWPEGPHIYRRDDAYYLMIAEGGTAEDHAVTIARSTKSVTGPYEASPNNPILTNRGTDEYFQTVGHADLFQDLDGNWWGVALATRSGPEYKIYPMGRETVLFPVTWNEGDWPVLQPVRGEMSGWPLPPQTRDVPGDGPFNSDPDEYDFTTEGESIPRNLVYWRVPRPSTFATSNIGLRVEPGRNRLDGWPGGDQPFEKSMSFIGRRQTDSLFTFSVDLNYRPNKYMQTEAGVTAFLTQAANLHLGLIGLDESGRLGFRFNASGDVTETAAPEEWFAGEEDMPIIRFEIRMTEPTEYTFAAMLASDPEGTRVELGTASAELLSGGSGSFVGTLLGVYVTCNGAVDERGVGCPEASDYAYFTRWRYTGEGQYYTETDLVPREEQGKGKGKGKEGKGKGKGKGVKRI</sequence>
<keyword evidence="10" id="KW-1185">Reference proteome</keyword>
<evidence type="ECO:0000256" key="5">
    <source>
        <dbReference type="PIRSR" id="PIRSR606710-2"/>
    </source>
</evidence>
<proteinExistence type="inferred from homology"/>
<dbReference type="PANTHER" id="PTHR42812:SF17">
    <property type="entry name" value="BETA-XYLOSIDASE C-TERMINAL CONCANAVALIN A-LIKE DOMAIN-CONTAINING PROTEIN-RELATED"/>
    <property type="match status" value="1"/>
</dbReference>
<keyword evidence="2 6" id="KW-0378">Hydrolase</keyword>
<dbReference type="InterPro" id="IPR006710">
    <property type="entry name" value="Glyco_hydro_43"/>
</dbReference>
<keyword evidence="3 6" id="KW-0326">Glycosidase</keyword>
<dbReference type="SUPFAM" id="SSF49899">
    <property type="entry name" value="Concanavalin A-like lectins/glucanases"/>
    <property type="match status" value="1"/>
</dbReference>
<feature type="compositionally biased region" description="Basic residues" evidence="7">
    <location>
        <begin position="581"/>
        <end position="590"/>
    </location>
</feature>
<dbReference type="Pfam" id="PF04616">
    <property type="entry name" value="Glyco_hydro_43"/>
    <property type="match status" value="1"/>
</dbReference>
<dbReference type="InterPro" id="IPR041542">
    <property type="entry name" value="GH43_C2"/>
</dbReference>